<accession>A0A218WDY3</accession>
<evidence type="ECO:0000256" key="1">
    <source>
        <dbReference type="SAM" id="MobiDB-lite"/>
    </source>
</evidence>
<reference evidence="3" key="1">
    <citation type="journal article" date="2017" name="Plant J.">
        <title>The pomegranate (Punica granatum L.) genome and the genomics of punicalagin biosynthesis.</title>
        <authorList>
            <person name="Qin G."/>
            <person name="Xu C."/>
            <person name="Ming R."/>
            <person name="Tang H."/>
            <person name="Guyot R."/>
            <person name="Kramer E.M."/>
            <person name="Hu Y."/>
            <person name="Yi X."/>
            <person name="Qi Y."/>
            <person name="Xu X."/>
            <person name="Gao Z."/>
            <person name="Pan H."/>
            <person name="Jian J."/>
            <person name="Tian Y."/>
            <person name="Yue Z."/>
            <person name="Xu Y."/>
        </authorList>
    </citation>
    <scope>NUCLEOTIDE SEQUENCE [LARGE SCALE GENOMIC DNA]</scope>
    <source>
        <strain evidence="3">cv. Dabenzi</strain>
    </source>
</reference>
<dbReference type="EMBL" id="MTKT01004810">
    <property type="protein sequence ID" value="OWM70272.1"/>
    <property type="molecule type" value="Genomic_DNA"/>
</dbReference>
<proteinExistence type="predicted"/>
<feature type="region of interest" description="Disordered" evidence="1">
    <location>
        <begin position="31"/>
        <end position="50"/>
    </location>
</feature>
<organism evidence="2 3">
    <name type="scientific">Punica granatum</name>
    <name type="common">Pomegranate</name>
    <dbReference type="NCBI Taxonomy" id="22663"/>
    <lineage>
        <taxon>Eukaryota</taxon>
        <taxon>Viridiplantae</taxon>
        <taxon>Streptophyta</taxon>
        <taxon>Embryophyta</taxon>
        <taxon>Tracheophyta</taxon>
        <taxon>Spermatophyta</taxon>
        <taxon>Magnoliopsida</taxon>
        <taxon>eudicotyledons</taxon>
        <taxon>Gunneridae</taxon>
        <taxon>Pentapetalae</taxon>
        <taxon>rosids</taxon>
        <taxon>malvids</taxon>
        <taxon>Myrtales</taxon>
        <taxon>Lythraceae</taxon>
        <taxon>Punica</taxon>
    </lineage>
</organism>
<name>A0A218WDY3_PUNGR</name>
<sequence>MLRTIPGIICFFLFQADWFDWREEEATAPAEPLGGLGKITEQKGILGPGPPELRFPEAL</sequence>
<protein>
    <submittedName>
        <fullName evidence="2">Uncharacterized protein</fullName>
    </submittedName>
</protein>
<gene>
    <name evidence="2" type="ORF">CDL15_Pgr026122</name>
</gene>
<evidence type="ECO:0000313" key="2">
    <source>
        <dbReference type="EMBL" id="OWM70272.1"/>
    </source>
</evidence>
<dbReference type="Proteomes" id="UP000197138">
    <property type="component" value="Unassembled WGS sequence"/>
</dbReference>
<evidence type="ECO:0000313" key="3">
    <source>
        <dbReference type="Proteomes" id="UP000197138"/>
    </source>
</evidence>
<dbReference type="AlphaFoldDB" id="A0A218WDY3"/>
<comment type="caution">
    <text evidence="2">The sequence shown here is derived from an EMBL/GenBank/DDBJ whole genome shotgun (WGS) entry which is preliminary data.</text>
</comment>